<organism evidence="2">
    <name type="scientific">Triticum aestivum</name>
    <name type="common">Wheat</name>
    <dbReference type="NCBI Taxonomy" id="4565"/>
    <lineage>
        <taxon>Eukaryota</taxon>
        <taxon>Viridiplantae</taxon>
        <taxon>Streptophyta</taxon>
        <taxon>Embryophyta</taxon>
        <taxon>Tracheophyta</taxon>
        <taxon>Spermatophyta</taxon>
        <taxon>Magnoliopsida</taxon>
        <taxon>Liliopsida</taxon>
        <taxon>Poales</taxon>
        <taxon>Poaceae</taxon>
        <taxon>BOP clade</taxon>
        <taxon>Pooideae</taxon>
        <taxon>Triticodae</taxon>
        <taxon>Triticeae</taxon>
        <taxon>Triticinae</taxon>
        <taxon>Triticum</taxon>
    </lineage>
</organism>
<proteinExistence type="predicted"/>
<feature type="region of interest" description="Disordered" evidence="1">
    <location>
        <begin position="1"/>
        <end position="36"/>
    </location>
</feature>
<protein>
    <submittedName>
        <fullName evidence="2">Uncharacterized protein</fullName>
    </submittedName>
</protein>
<reference evidence="2" key="1">
    <citation type="journal article" date="2017" name="Gigascience">
        <title>The first near-complete assembly of the hexaploid bread wheat genome, Triticum aestivum.</title>
        <authorList>
            <person name="Zimin A.V."/>
            <person name="Puiu D."/>
            <person name="Hall R."/>
            <person name="Kingan S."/>
            <person name="Clavijo B.J."/>
            <person name="Salzberg S.L."/>
        </authorList>
    </citation>
    <scope>NUCLEOTIDE SEQUENCE</scope>
    <source>
        <tissue evidence="2">Leaf</tissue>
    </source>
</reference>
<reference evidence="2" key="2">
    <citation type="submission" date="2020-03" db="EMBL/GenBank/DDBJ databases">
        <title>The second near-complete assembly of the hexaploid bread wheat (Triticum aestivum) genome.</title>
        <authorList>
            <person name="Zimin A.V."/>
            <person name="Puiu D."/>
            <person name="Shumante A."/>
            <person name="Alonge M."/>
            <person name="Salzberg S.L."/>
        </authorList>
    </citation>
    <scope>NUCLEOTIDE SEQUENCE</scope>
    <source>
        <tissue evidence="2">Leaf</tissue>
    </source>
</reference>
<dbReference type="Proteomes" id="UP000815260">
    <property type="component" value="Chromosome 2B"/>
</dbReference>
<comment type="caution">
    <text evidence="2">The sequence shown here is derived from an EMBL/GenBank/DDBJ whole genome shotgun (WGS) entry which is preliminary data.</text>
</comment>
<feature type="non-terminal residue" evidence="2">
    <location>
        <position position="1"/>
    </location>
</feature>
<dbReference type="AlphaFoldDB" id="A0A9R1EJW3"/>
<feature type="compositionally biased region" description="Basic residues" evidence="1">
    <location>
        <begin position="23"/>
        <end position="32"/>
    </location>
</feature>
<gene>
    <name evidence="2" type="ORF">CFC21_025845</name>
</gene>
<sequence length="70" mass="8547">GGRPRRDRLRVPGERDRAALHAAHQRVRRRRGQERDAVRTLVRPHRRLPRLHHFLDALHDRLVRRRRPHP</sequence>
<feature type="compositionally biased region" description="Basic and acidic residues" evidence="1">
    <location>
        <begin position="9"/>
        <end position="19"/>
    </location>
</feature>
<evidence type="ECO:0000256" key="1">
    <source>
        <dbReference type="SAM" id="MobiDB-lite"/>
    </source>
</evidence>
<accession>A0A9R1EJW3</accession>
<feature type="non-terminal residue" evidence="2">
    <location>
        <position position="70"/>
    </location>
</feature>
<evidence type="ECO:0000313" key="2">
    <source>
        <dbReference type="EMBL" id="KAF7011556.1"/>
    </source>
</evidence>
<dbReference type="EMBL" id="CM022215">
    <property type="protein sequence ID" value="KAF7011556.1"/>
    <property type="molecule type" value="Genomic_DNA"/>
</dbReference>
<name>A0A9R1EJW3_WHEAT</name>